<feature type="region of interest" description="Disordered" evidence="1">
    <location>
        <begin position="1"/>
        <end position="30"/>
    </location>
</feature>
<comment type="caution">
    <text evidence="2">The sequence shown here is derived from an EMBL/GenBank/DDBJ whole genome shotgun (WGS) entry which is preliminary data.</text>
</comment>
<evidence type="ECO:0000313" key="3">
    <source>
        <dbReference type="Proteomes" id="UP000075515"/>
    </source>
</evidence>
<gene>
    <name evidence="2" type="ORF">BE18_19575</name>
</gene>
<dbReference type="Proteomes" id="UP000075515">
    <property type="component" value="Unassembled WGS sequence"/>
</dbReference>
<reference evidence="2 3" key="1">
    <citation type="submission" date="2014-02" db="EMBL/GenBank/DDBJ databases">
        <title>The small core and large imbalanced accessory genome model reveals a collaborative survival strategy of Sorangium cellulosum strains in nature.</title>
        <authorList>
            <person name="Han K."/>
            <person name="Peng R."/>
            <person name="Blom J."/>
            <person name="Li Y.-Z."/>
        </authorList>
    </citation>
    <scope>NUCLEOTIDE SEQUENCE [LARGE SCALE GENOMIC DNA]</scope>
    <source>
        <strain evidence="2 3">So0149</strain>
    </source>
</reference>
<protein>
    <submittedName>
        <fullName evidence="2">Uncharacterized protein</fullName>
    </submittedName>
</protein>
<organism evidence="2 3">
    <name type="scientific">Sorangium cellulosum</name>
    <name type="common">Polyangium cellulosum</name>
    <dbReference type="NCBI Taxonomy" id="56"/>
    <lineage>
        <taxon>Bacteria</taxon>
        <taxon>Pseudomonadati</taxon>
        <taxon>Myxococcota</taxon>
        <taxon>Polyangia</taxon>
        <taxon>Polyangiales</taxon>
        <taxon>Polyangiaceae</taxon>
        <taxon>Sorangium</taxon>
    </lineage>
</organism>
<proteinExistence type="predicted"/>
<evidence type="ECO:0000256" key="1">
    <source>
        <dbReference type="SAM" id="MobiDB-lite"/>
    </source>
</evidence>
<name>A0A150R9L3_SORCE</name>
<sequence>MLAPPADIRPPPAAQLEPDSPDDEADEADEALRPFRDAIAAYSEAVRWAEAAQRPRLESLVRLAIVRLGKALDKVPFAHTTAGVSQIAGGLQNDAVWFDVAARYASFRAATEHALRDAASGMEALAAGPYRGSSSVSAAVGEFRGEAARLHPADRVPASDQQILTALRAAERALIALYTAFAREE</sequence>
<feature type="compositionally biased region" description="Acidic residues" evidence="1">
    <location>
        <begin position="19"/>
        <end position="29"/>
    </location>
</feature>
<dbReference type="AlphaFoldDB" id="A0A150R9L3"/>
<accession>A0A150R9L3</accession>
<evidence type="ECO:0000313" key="2">
    <source>
        <dbReference type="EMBL" id="KYF76646.1"/>
    </source>
</evidence>
<dbReference type="EMBL" id="JEMC01004012">
    <property type="protein sequence ID" value="KYF76646.1"/>
    <property type="molecule type" value="Genomic_DNA"/>
</dbReference>